<comment type="caution">
    <text evidence="1">The sequence shown here is derived from an EMBL/GenBank/DDBJ whole genome shotgun (WGS) entry which is preliminary data.</text>
</comment>
<evidence type="ECO:0000313" key="1">
    <source>
        <dbReference type="EMBL" id="KAJ3744351.1"/>
    </source>
</evidence>
<sequence>MLIPQTHPRSNQAAKDITYTRTLLRKLEPEELRAYLDVLIAMERMVLSRSPKSVSLNRGNTDVGRLEGLRLMRFIGMYDAVEMELGMNGDGVEKFRTMNEDLAEWMYNYLRNPSEPMTLVPNEPLIYEAVVFNKNIQRMHGSNIRQYPIQ</sequence>
<dbReference type="EMBL" id="JANVFU010000007">
    <property type="protein sequence ID" value="KAJ3744351.1"/>
    <property type="molecule type" value="Genomic_DNA"/>
</dbReference>
<proteinExistence type="predicted"/>
<dbReference type="AlphaFoldDB" id="A0A9W8P0M7"/>
<name>A0A9W8P0M7_9AGAR</name>
<evidence type="ECO:0000313" key="2">
    <source>
        <dbReference type="Proteomes" id="UP001142393"/>
    </source>
</evidence>
<dbReference type="Proteomes" id="UP001142393">
    <property type="component" value="Unassembled WGS sequence"/>
</dbReference>
<organism evidence="1 2">
    <name type="scientific">Lentinula detonsa</name>
    <dbReference type="NCBI Taxonomy" id="2804962"/>
    <lineage>
        <taxon>Eukaryota</taxon>
        <taxon>Fungi</taxon>
        <taxon>Dikarya</taxon>
        <taxon>Basidiomycota</taxon>
        <taxon>Agaricomycotina</taxon>
        <taxon>Agaricomycetes</taxon>
        <taxon>Agaricomycetidae</taxon>
        <taxon>Agaricales</taxon>
        <taxon>Marasmiineae</taxon>
        <taxon>Omphalotaceae</taxon>
        <taxon>Lentinula</taxon>
    </lineage>
</organism>
<gene>
    <name evidence="1" type="ORF">DFH05DRAFT_1494789</name>
</gene>
<reference evidence="1 2" key="1">
    <citation type="journal article" date="2023" name="Proc. Natl. Acad. Sci. U.S.A.">
        <title>A global phylogenomic analysis of the shiitake genus Lentinula.</title>
        <authorList>
            <person name="Sierra-Patev S."/>
            <person name="Min B."/>
            <person name="Naranjo-Ortiz M."/>
            <person name="Looney B."/>
            <person name="Konkel Z."/>
            <person name="Slot J.C."/>
            <person name="Sakamoto Y."/>
            <person name="Steenwyk J.L."/>
            <person name="Rokas A."/>
            <person name="Carro J."/>
            <person name="Camarero S."/>
            <person name="Ferreira P."/>
            <person name="Molpeceres G."/>
            <person name="Ruiz-Duenas F.J."/>
            <person name="Serrano A."/>
            <person name="Henrissat B."/>
            <person name="Drula E."/>
            <person name="Hughes K.W."/>
            <person name="Mata J.L."/>
            <person name="Ishikawa N.K."/>
            <person name="Vargas-Isla R."/>
            <person name="Ushijima S."/>
            <person name="Smith C.A."/>
            <person name="Donoghue J."/>
            <person name="Ahrendt S."/>
            <person name="Andreopoulos W."/>
            <person name="He G."/>
            <person name="LaButti K."/>
            <person name="Lipzen A."/>
            <person name="Ng V."/>
            <person name="Riley R."/>
            <person name="Sandor L."/>
            <person name="Barry K."/>
            <person name="Martinez A.T."/>
            <person name="Xiao Y."/>
            <person name="Gibbons J.G."/>
            <person name="Terashima K."/>
            <person name="Grigoriev I.V."/>
            <person name="Hibbett D."/>
        </authorList>
    </citation>
    <scope>NUCLEOTIDE SEQUENCE [LARGE SCALE GENOMIC DNA]</scope>
    <source>
        <strain evidence="1 2">TFB7810</strain>
    </source>
</reference>
<protein>
    <submittedName>
        <fullName evidence="1">Uncharacterized protein</fullName>
    </submittedName>
</protein>
<keyword evidence="2" id="KW-1185">Reference proteome</keyword>
<accession>A0A9W8P0M7</accession>